<keyword evidence="3" id="KW-1185">Reference proteome</keyword>
<evidence type="ECO:0000256" key="1">
    <source>
        <dbReference type="SAM" id="MobiDB-lite"/>
    </source>
</evidence>
<evidence type="ECO:0000313" key="2">
    <source>
        <dbReference type="EMBL" id="MDQ0149080.1"/>
    </source>
</evidence>
<protein>
    <submittedName>
        <fullName evidence="2">Uncharacterized protein</fullName>
    </submittedName>
</protein>
<accession>A0ABT9UQZ5</accession>
<evidence type="ECO:0000313" key="3">
    <source>
        <dbReference type="Proteomes" id="UP001228504"/>
    </source>
</evidence>
<gene>
    <name evidence="2" type="ORF">J2S18_001010</name>
</gene>
<sequence length="41" mass="4682">MGKNKEKSGKFSNAKVKSYRENYENQNTSTEQKGISNSIQK</sequence>
<reference evidence="2 3" key="1">
    <citation type="submission" date="2023-07" db="EMBL/GenBank/DDBJ databases">
        <title>Genomic Encyclopedia of Type Strains, Phase IV (KMG-IV): sequencing the most valuable type-strain genomes for metagenomic binning, comparative biology and taxonomic classification.</title>
        <authorList>
            <person name="Goeker M."/>
        </authorList>
    </citation>
    <scope>NUCLEOTIDE SEQUENCE [LARGE SCALE GENOMIC DNA]</scope>
    <source>
        <strain evidence="2 3">DSM 20694</strain>
    </source>
</reference>
<dbReference type="Proteomes" id="UP001228504">
    <property type="component" value="Unassembled WGS sequence"/>
</dbReference>
<feature type="compositionally biased region" description="Polar residues" evidence="1">
    <location>
        <begin position="24"/>
        <end position="41"/>
    </location>
</feature>
<dbReference type="EMBL" id="JAUSUF010000002">
    <property type="protein sequence ID" value="MDQ0149080.1"/>
    <property type="molecule type" value="Genomic_DNA"/>
</dbReference>
<comment type="caution">
    <text evidence="2">The sequence shown here is derived from an EMBL/GenBank/DDBJ whole genome shotgun (WGS) entry which is preliminary data.</text>
</comment>
<organism evidence="2 3">
    <name type="scientific">Eubacterium multiforme</name>
    <dbReference type="NCBI Taxonomy" id="83339"/>
    <lineage>
        <taxon>Bacteria</taxon>
        <taxon>Bacillati</taxon>
        <taxon>Bacillota</taxon>
        <taxon>Clostridia</taxon>
        <taxon>Eubacteriales</taxon>
        <taxon>Eubacteriaceae</taxon>
        <taxon>Eubacterium</taxon>
    </lineage>
</organism>
<proteinExistence type="predicted"/>
<dbReference type="RefSeq" id="WP_307484044.1">
    <property type="nucleotide sequence ID" value="NZ_JAUSUF010000002.1"/>
</dbReference>
<feature type="region of interest" description="Disordered" evidence="1">
    <location>
        <begin position="1"/>
        <end position="41"/>
    </location>
</feature>
<name>A0ABT9UQZ5_9FIRM</name>